<feature type="region of interest" description="Disordered" evidence="1">
    <location>
        <begin position="302"/>
        <end position="349"/>
    </location>
</feature>
<feature type="compositionally biased region" description="Polar residues" evidence="1">
    <location>
        <begin position="263"/>
        <end position="275"/>
    </location>
</feature>
<feature type="compositionally biased region" description="Basic and acidic residues" evidence="1">
    <location>
        <begin position="628"/>
        <end position="642"/>
    </location>
</feature>
<evidence type="ECO:0000256" key="1">
    <source>
        <dbReference type="SAM" id="MobiDB-lite"/>
    </source>
</evidence>
<evidence type="ECO:0000313" key="3">
    <source>
        <dbReference type="Proteomes" id="UP000694843"/>
    </source>
</evidence>
<dbReference type="SUPFAM" id="SSF48464">
    <property type="entry name" value="ENTH/VHS domain"/>
    <property type="match status" value="1"/>
</dbReference>
<feature type="compositionally biased region" description="Low complexity" evidence="1">
    <location>
        <begin position="425"/>
        <end position="447"/>
    </location>
</feature>
<dbReference type="KEGG" id="hazt:108672732"/>
<feature type="region of interest" description="Disordered" evidence="1">
    <location>
        <begin position="410"/>
        <end position="659"/>
    </location>
</feature>
<feature type="region of interest" description="Disordered" evidence="1">
    <location>
        <begin position="1"/>
        <end position="24"/>
    </location>
</feature>
<dbReference type="InterPro" id="IPR008942">
    <property type="entry name" value="ENTH_VHS"/>
</dbReference>
<organism evidence="3 4">
    <name type="scientific">Hyalella azteca</name>
    <name type="common">Amphipod</name>
    <dbReference type="NCBI Taxonomy" id="294128"/>
    <lineage>
        <taxon>Eukaryota</taxon>
        <taxon>Metazoa</taxon>
        <taxon>Ecdysozoa</taxon>
        <taxon>Arthropoda</taxon>
        <taxon>Crustacea</taxon>
        <taxon>Multicrustacea</taxon>
        <taxon>Malacostraca</taxon>
        <taxon>Eumalacostraca</taxon>
        <taxon>Peracarida</taxon>
        <taxon>Amphipoda</taxon>
        <taxon>Senticaudata</taxon>
        <taxon>Talitrida</taxon>
        <taxon>Talitroidea</taxon>
        <taxon>Hyalellidae</taxon>
        <taxon>Hyalella</taxon>
    </lineage>
</organism>
<evidence type="ECO:0000259" key="2">
    <source>
        <dbReference type="PROSITE" id="PS51391"/>
    </source>
</evidence>
<dbReference type="Pfam" id="PF04818">
    <property type="entry name" value="CID"/>
    <property type="match status" value="1"/>
</dbReference>
<feature type="compositionally biased region" description="Basic and acidic residues" evidence="1">
    <location>
        <begin position="326"/>
        <end position="346"/>
    </location>
</feature>
<dbReference type="PROSITE" id="PS51391">
    <property type="entry name" value="CID"/>
    <property type="match status" value="1"/>
</dbReference>
<dbReference type="OrthoDB" id="10069473at2759"/>
<feature type="compositionally biased region" description="Low complexity" evidence="1">
    <location>
        <begin position="617"/>
        <end position="627"/>
    </location>
</feature>
<dbReference type="Gene3D" id="1.25.40.90">
    <property type="match status" value="1"/>
</dbReference>
<feature type="domain" description="CID" evidence="2">
    <location>
        <begin position="23"/>
        <end position="153"/>
    </location>
</feature>
<dbReference type="Proteomes" id="UP000694843">
    <property type="component" value="Unplaced"/>
</dbReference>
<keyword evidence="3" id="KW-1185">Reference proteome</keyword>
<feature type="compositionally biased region" description="Low complexity" evidence="1">
    <location>
        <begin position="483"/>
        <end position="519"/>
    </location>
</feature>
<dbReference type="PANTHER" id="PTHR12460">
    <property type="entry name" value="CYCLIN-DEPENDENT KINASE INHIBITOR-RELATED PROTEIN"/>
    <property type="match status" value="1"/>
</dbReference>
<dbReference type="GO" id="GO:0031124">
    <property type="term" value="P:mRNA 3'-end processing"/>
    <property type="evidence" value="ECO:0007669"/>
    <property type="project" value="TreeGrafter"/>
</dbReference>
<dbReference type="PANTHER" id="PTHR12460:SF40">
    <property type="entry name" value="REGULATION OF NUCLEAR PRE-MRNA DOMAIN-CONTAINING PROTEIN 2"/>
    <property type="match status" value="1"/>
</dbReference>
<sequence>MPQRHCDSIMTGKSKLENGTSSPSKVDARAFEKKFCSLRDTAEDIQNISRWCIHAKANHSSLVHAWLKALKKAKVSHRLTLFYVSNEIVQNAKRKKIMALVKEFFSAIKEGTPLVRDDKIRPKIVRIFSIWEERGVYDQKMIAELTAALKSTEAAPSSDSDVAFANFQPHQLVESLRTVLALESTSDSLLGDLNSQNCVPGQAYKSFGGRVKSLQVKLLEKLKRLPEEEGSPLLEPPSPSTVPSPLPSPELSSPHSDDDLNATRDTSSDCISSRPTDLDTRLAALGASHLTMLNNADISSSVLDGSSPTRDLSPLPASQSPYEDPADSHAKYPSDPSATEKDRISDSLEFIPPSSGYSFSNSYSFHESEINSINELPAFPPPSAGAGGTSSIAYSSTSTIEIDLTGIDVLRSNSTPEKYEQTSRSYDYYSSAKGSSADKSSNSSYDEYSSRGKEYAASDRRSSVNEYASNEKVYSDHASDYTSSSKGYPGNSSSHSLRPSDSSSKDYSSSTTSRDYSSSSKEHGSSSKDYSREYSRSYSSREYSRERSKERHRHSSSSSALRGSTSGAMRERSSSTSEKDHAVGRDHSSSSSKPHSSAARDYGSRNHTSSSSKDHTSSTSKDYTSSSSKDHSSSSTREHSSRDYIASSSRDHTSSSSRLSSCFICLENLTSH</sequence>
<feature type="compositionally biased region" description="Pro residues" evidence="1">
    <location>
        <begin position="234"/>
        <end position="248"/>
    </location>
</feature>
<feature type="compositionally biased region" description="Polar residues" evidence="1">
    <location>
        <begin position="302"/>
        <end position="321"/>
    </location>
</feature>
<dbReference type="GO" id="GO:0000993">
    <property type="term" value="F:RNA polymerase II complex binding"/>
    <property type="evidence" value="ECO:0007669"/>
    <property type="project" value="TreeGrafter"/>
</dbReference>
<dbReference type="RefSeq" id="XP_018015942.2">
    <property type="nucleotide sequence ID" value="XM_018160453.2"/>
</dbReference>
<evidence type="ECO:0000313" key="4">
    <source>
        <dbReference type="RefSeq" id="XP_018015942.2"/>
    </source>
</evidence>
<proteinExistence type="predicted"/>
<feature type="region of interest" description="Disordered" evidence="1">
    <location>
        <begin position="227"/>
        <end position="275"/>
    </location>
</feature>
<dbReference type="CDD" id="cd16981">
    <property type="entry name" value="CID_RPRD_like"/>
    <property type="match status" value="1"/>
</dbReference>
<protein>
    <submittedName>
        <fullName evidence="4">UPF0400 protein C337.03-like</fullName>
    </submittedName>
</protein>
<dbReference type="InterPro" id="IPR006569">
    <property type="entry name" value="CID_dom"/>
</dbReference>
<dbReference type="SMART" id="SM00582">
    <property type="entry name" value="RPR"/>
    <property type="match status" value="1"/>
</dbReference>
<dbReference type="AlphaFoldDB" id="A0A8B7NQF5"/>
<feature type="compositionally biased region" description="Basic and acidic residues" evidence="1">
    <location>
        <begin position="520"/>
        <end position="535"/>
    </location>
</feature>
<gene>
    <name evidence="4" type="primary">LOC108672732</name>
</gene>
<feature type="compositionally biased region" description="Basic and acidic residues" evidence="1">
    <location>
        <begin position="448"/>
        <end position="463"/>
    </location>
</feature>
<reference evidence="4" key="1">
    <citation type="submission" date="2025-08" db="UniProtKB">
        <authorList>
            <consortium name="RefSeq"/>
        </authorList>
    </citation>
    <scope>IDENTIFICATION</scope>
    <source>
        <tissue evidence="4">Whole organism</tissue>
    </source>
</reference>
<feature type="compositionally biased region" description="Basic and acidic residues" evidence="1">
    <location>
        <begin position="569"/>
        <end position="588"/>
    </location>
</feature>
<accession>A0A8B7NQF5</accession>
<name>A0A8B7NQF5_HYAAZ</name>
<dbReference type="GeneID" id="108672732"/>